<protein>
    <submittedName>
        <fullName evidence="1">Uncharacterized protein</fullName>
    </submittedName>
</protein>
<organism evidence="1">
    <name type="scientific">marine sediment metagenome</name>
    <dbReference type="NCBI Taxonomy" id="412755"/>
    <lineage>
        <taxon>unclassified sequences</taxon>
        <taxon>metagenomes</taxon>
        <taxon>ecological metagenomes</taxon>
    </lineage>
</organism>
<sequence>AGSKTDTVYDIGEADKRFRSGYFTEAVHIDGTSLNHNYIQSDGNTNSWSFIIGNSTTSVMNELGFGVTQGKFVHFNILTGTDYMVSDSAGSIGFYLENSQSTILKSNGLNKTWWINTKIVTSVTAASIAFGDINGDEQDQVMIFYRGSDTNVNNTISMVPQFAGTYFRIHFTINLFNHKCRECIIFINRIPPEPDTHIISCLAKRDSKM</sequence>
<reference evidence="1" key="1">
    <citation type="journal article" date="2014" name="Front. Microbiol.">
        <title>High frequency of phylogenetically diverse reductive dehalogenase-homologous genes in deep subseafloor sedimentary metagenomes.</title>
        <authorList>
            <person name="Kawai M."/>
            <person name="Futagami T."/>
            <person name="Toyoda A."/>
            <person name="Takaki Y."/>
            <person name="Nishi S."/>
            <person name="Hori S."/>
            <person name="Arai W."/>
            <person name="Tsubouchi T."/>
            <person name="Morono Y."/>
            <person name="Uchiyama I."/>
            <person name="Ito T."/>
            <person name="Fujiyama A."/>
            <person name="Inagaki F."/>
            <person name="Takami H."/>
        </authorList>
    </citation>
    <scope>NUCLEOTIDE SEQUENCE</scope>
    <source>
        <strain evidence="1">Expedition CK06-06</strain>
    </source>
</reference>
<dbReference type="AlphaFoldDB" id="X1H501"/>
<comment type="caution">
    <text evidence="1">The sequence shown here is derived from an EMBL/GenBank/DDBJ whole genome shotgun (WGS) entry which is preliminary data.</text>
</comment>
<name>X1H501_9ZZZZ</name>
<evidence type="ECO:0000313" key="1">
    <source>
        <dbReference type="EMBL" id="GAH40378.1"/>
    </source>
</evidence>
<feature type="non-terminal residue" evidence="1">
    <location>
        <position position="1"/>
    </location>
</feature>
<dbReference type="EMBL" id="BARU01012373">
    <property type="protein sequence ID" value="GAH40378.1"/>
    <property type="molecule type" value="Genomic_DNA"/>
</dbReference>
<accession>X1H501</accession>
<proteinExistence type="predicted"/>
<gene>
    <name evidence="1" type="ORF">S03H2_22849</name>
</gene>